<feature type="binding site" evidence="9">
    <location>
        <position position="167"/>
    </location>
    <ligand>
        <name>Zn(2+)</name>
        <dbReference type="ChEBI" id="CHEBI:29105"/>
    </ligand>
</feature>
<dbReference type="GO" id="GO:2001061">
    <property type="term" value="P:D-glycero-D-manno-heptose 7-phosphate biosynthetic process"/>
    <property type="evidence" value="ECO:0007669"/>
    <property type="project" value="UniProtKB-UniPathway"/>
</dbReference>
<accession>A0A348AKK7</accession>
<dbReference type="GO" id="GO:0008270">
    <property type="term" value="F:zinc ion binding"/>
    <property type="evidence" value="ECO:0007669"/>
    <property type="project" value="UniProtKB-UniRule"/>
</dbReference>
<dbReference type="EC" id="5.3.1.28" evidence="9"/>
<evidence type="ECO:0000256" key="7">
    <source>
        <dbReference type="ARBA" id="ARBA00023235"/>
    </source>
</evidence>
<feature type="binding site" evidence="9">
    <location>
        <begin position="89"/>
        <end position="90"/>
    </location>
    <ligand>
        <name>substrate</name>
    </ligand>
</feature>
<keyword evidence="6 9" id="KW-0862">Zinc</keyword>
<evidence type="ECO:0000259" key="10">
    <source>
        <dbReference type="PROSITE" id="PS51464"/>
    </source>
</evidence>
<dbReference type="Gene3D" id="3.40.50.10490">
    <property type="entry name" value="Glucose-6-phosphate isomerase like protein, domain 1"/>
    <property type="match status" value="1"/>
</dbReference>
<comment type="miscellaneous">
    <text evidence="9">The reaction produces a racemic mixture of D-glycero-alpha-D-manno-heptose 7-phosphate and D-glycero-beta-D-manno-heptose 7-phosphate.</text>
</comment>
<keyword evidence="8 9" id="KW-0119">Carbohydrate metabolism</keyword>
<reference evidence="11 12" key="1">
    <citation type="journal article" date="2018" name="Int. J. Syst. Evol. Microbiol.">
        <title>Methylomusa anaerophila gen. nov., sp. nov., an anaerobic methanol-utilizing bacterium isolated from a microbial fuel cell.</title>
        <authorList>
            <person name="Amano N."/>
            <person name="Yamamuro A."/>
            <person name="Miyahara M."/>
            <person name="Kouzuma A."/>
            <person name="Abe T."/>
            <person name="Watanabe K."/>
        </authorList>
    </citation>
    <scope>NUCLEOTIDE SEQUENCE [LARGE SCALE GENOMIC DNA]</scope>
    <source>
        <strain evidence="11 12">MMFC1</strain>
    </source>
</reference>
<dbReference type="GO" id="GO:0005975">
    <property type="term" value="P:carbohydrate metabolic process"/>
    <property type="evidence" value="ECO:0007669"/>
    <property type="project" value="UniProtKB-UniRule"/>
</dbReference>
<feature type="domain" description="SIS" evidence="10">
    <location>
        <begin position="32"/>
        <end position="188"/>
    </location>
</feature>
<dbReference type="InterPro" id="IPR035461">
    <property type="entry name" value="GmhA/DiaA"/>
</dbReference>
<feature type="binding site" evidence="9">
    <location>
        <position position="60"/>
    </location>
    <ligand>
        <name>Zn(2+)</name>
        <dbReference type="ChEBI" id="CHEBI:29105"/>
    </ligand>
</feature>
<dbReference type="PANTHER" id="PTHR30390">
    <property type="entry name" value="SEDOHEPTULOSE 7-PHOSPHATE ISOMERASE / DNAA INITIATOR-ASSOCIATING FACTOR FOR REPLICATION INITIATION"/>
    <property type="match status" value="1"/>
</dbReference>
<dbReference type="PROSITE" id="PS51464">
    <property type="entry name" value="SIS"/>
    <property type="match status" value="1"/>
</dbReference>
<feature type="binding site" evidence="9">
    <location>
        <position position="120"/>
    </location>
    <ligand>
        <name>substrate</name>
    </ligand>
</feature>
<sequence length="188" mass="19682">MLVEKIMQDHVIVVEKTRKECLADIETFAGLCKKAVLAGRTVFFCGNGGSAADSQHLAAEFVGRFQRERRALPAVALTTDTSILTAVANDYGYELVFARQVEALARPGDVVVGISTSGSSPNVVAAIERAKAAGAAAVGMTGETGGKLADLCDVCIKVPSNVTARIQEAHILVGHIICEMIDEVPAGV</sequence>
<feature type="binding site" evidence="9">
    <location>
        <position position="175"/>
    </location>
    <ligand>
        <name>Zn(2+)</name>
        <dbReference type="ChEBI" id="CHEBI:29105"/>
    </ligand>
</feature>
<dbReference type="OrthoDB" id="9781311at2"/>
<dbReference type="UniPathway" id="UPA00041">
    <property type="reaction ID" value="UER00436"/>
</dbReference>
<dbReference type="RefSeq" id="WP_126308600.1">
    <property type="nucleotide sequence ID" value="NZ_AP018449.1"/>
</dbReference>
<comment type="pathway">
    <text evidence="9">Carbohydrate biosynthesis; D-glycero-D-manno-heptose 7-phosphate biosynthesis; D-glycero-alpha-D-manno-heptose 7-phosphate and D-glycero-beta-D-manno-heptose 7-phosphate from sedoheptulose 7-phosphate: step 1/1.</text>
</comment>
<protein>
    <recommendedName>
        <fullName evidence="9">Phosphoheptose isomerase</fullName>
        <ecNumber evidence="9">5.3.1.28</ecNumber>
    </recommendedName>
    <alternativeName>
        <fullName evidence="9">Sedoheptulose 7-phosphate isomerase</fullName>
    </alternativeName>
</protein>
<keyword evidence="5 9" id="KW-0479">Metal-binding</keyword>
<feature type="binding site" evidence="9">
    <location>
        <begin position="47"/>
        <end position="49"/>
    </location>
    <ligand>
        <name>substrate</name>
    </ligand>
</feature>
<proteinExistence type="inferred from homology"/>
<evidence type="ECO:0000256" key="3">
    <source>
        <dbReference type="ARBA" id="ARBA00009894"/>
    </source>
</evidence>
<evidence type="ECO:0000256" key="1">
    <source>
        <dbReference type="ARBA" id="ARBA00000348"/>
    </source>
</evidence>
<organism evidence="11 12">
    <name type="scientific">Methylomusa anaerophila</name>
    <dbReference type="NCBI Taxonomy" id="1930071"/>
    <lineage>
        <taxon>Bacteria</taxon>
        <taxon>Bacillati</taxon>
        <taxon>Bacillota</taxon>
        <taxon>Negativicutes</taxon>
        <taxon>Selenomonadales</taxon>
        <taxon>Sporomusaceae</taxon>
        <taxon>Methylomusa</taxon>
    </lineage>
</organism>
<feature type="binding site" evidence="9">
    <location>
        <position position="60"/>
    </location>
    <ligand>
        <name>substrate</name>
    </ligand>
</feature>
<evidence type="ECO:0000256" key="9">
    <source>
        <dbReference type="HAMAP-Rule" id="MF_00067"/>
    </source>
</evidence>
<name>A0A348AKK7_9FIRM</name>
<feature type="binding site" evidence="9">
    <location>
        <position position="56"/>
    </location>
    <ligand>
        <name>Zn(2+)</name>
        <dbReference type="ChEBI" id="CHEBI:29105"/>
    </ligand>
</feature>
<evidence type="ECO:0000256" key="4">
    <source>
        <dbReference type="ARBA" id="ARBA00022490"/>
    </source>
</evidence>
<dbReference type="KEGG" id="mana:MAMMFC1_02289"/>
<dbReference type="InterPro" id="IPR050099">
    <property type="entry name" value="SIS_GmhA/DiaA_subfam"/>
</dbReference>
<dbReference type="AlphaFoldDB" id="A0A348AKK7"/>
<keyword evidence="12" id="KW-1185">Reference proteome</keyword>
<dbReference type="Pfam" id="PF13580">
    <property type="entry name" value="SIS_2"/>
    <property type="match status" value="1"/>
</dbReference>
<dbReference type="CDD" id="cd05006">
    <property type="entry name" value="SIS_GmhA"/>
    <property type="match status" value="1"/>
</dbReference>
<dbReference type="InterPro" id="IPR046348">
    <property type="entry name" value="SIS_dom_sf"/>
</dbReference>
<keyword evidence="7 9" id="KW-0413">Isomerase</keyword>
<dbReference type="HAMAP" id="MF_00067">
    <property type="entry name" value="GmhA"/>
    <property type="match status" value="1"/>
</dbReference>
<evidence type="ECO:0000256" key="5">
    <source>
        <dbReference type="ARBA" id="ARBA00022723"/>
    </source>
</evidence>
<feature type="binding site" evidence="9">
    <location>
        <begin position="115"/>
        <end position="117"/>
    </location>
    <ligand>
        <name>substrate</name>
    </ligand>
</feature>
<comment type="similarity">
    <text evidence="3 9">Belongs to the SIS family. GmhA subfamily.</text>
</comment>
<comment type="subcellular location">
    <subcellularLocation>
        <location evidence="2 9">Cytoplasm</location>
    </subcellularLocation>
</comment>
<keyword evidence="4 9" id="KW-0963">Cytoplasm</keyword>
<evidence type="ECO:0000256" key="8">
    <source>
        <dbReference type="ARBA" id="ARBA00023277"/>
    </source>
</evidence>
<comment type="cofactor">
    <cofactor evidence="9">
        <name>Zn(2+)</name>
        <dbReference type="ChEBI" id="CHEBI:29105"/>
    </cofactor>
    <text evidence="9">Binds 1 zinc ion per subunit.</text>
</comment>
<evidence type="ECO:0000256" key="2">
    <source>
        <dbReference type="ARBA" id="ARBA00004496"/>
    </source>
</evidence>
<evidence type="ECO:0000256" key="6">
    <source>
        <dbReference type="ARBA" id="ARBA00022833"/>
    </source>
</evidence>
<dbReference type="PANTHER" id="PTHR30390:SF6">
    <property type="entry name" value="DNAA INITIATOR-ASSOCIATING PROTEIN DIAA"/>
    <property type="match status" value="1"/>
</dbReference>
<comment type="function">
    <text evidence="9">Catalyzes the isomerization of sedoheptulose 7-phosphate in D-glycero-D-manno-heptose 7-phosphate.</text>
</comment>
<gene>
    <name evidence="9 11" type="primary">gmhA</name>
    <name evidence="11" type="ORF">MAMMFC1_02289</name>
</gene>
<dbReference type="InterPro" id="IPR004515">
    <property type="entry name" value="Phosphoheptose_Isoase"/>
</dbReference>
<dbReference type="EMBL" id="AP018449">
    <property type="protein sequence ID" value="BBB91605.1"/>
    <property type="molecule type" value="Genomic_DNA"/>
</dbReference>
<dbReference type="InterPro" id="IPR001347">
    <property type="entry name" value="SIS_dom"/>
</dbReference>
<evidence type="ECO:0000313" key="12">
    <source>
        <dbReference type="Proteomes" id="UP000276437"/>
    </source>
</evidence>
<feature type="binding site" evidence="9">
    <location>
        <position position="167"/>
    </location>
    <ligand>
        <name>substrate</name>
    </ligand>
</feature>
<dbReference type="GO" id="GO:0097367">
    <property type="term" value="F:carbohydrate derivative binding"/>
    <property type="evidence" value="ECO:0007669"/>
    <property type="project" value="InterPro"/>
</dbReference>
<dbReference type="Proteomes" id="UP000276437">
    <property type="component" value="Chromosome"/>
</dbReference>
<dbReference type="GO" id="GO:0005737">
    <property type="term" value="C:cytoplasm"/>
    <property type="evidence" value="ECO:0007669"/>
    <property type="project" value="UniProtKB-SubCell"/>
</dbReference>
<dbReference type="SUPFAM" id="SSF53697">
    <property type="entry name" value="SIS domain"/>
    <property type="match status" value="1"/>
</dbReference>
<comment type="catalytic activity">
    <reaction evidence="1 9">
        <text>2 D-sedoheptulose 7-phosphate = D-glycero-alpha-D-manno-heptose 7-phosphate + D-glycero-beta-D-manno-heptose 7-phosphate</text>
        <dbReference type="Rhea" id="RHEA:27489"/>
        <dbReference type="ChEBI" id="CHEBI:57483"/>
        <dbReference type="ChEBI" id="CHEBI:60203"/>
        <dbReference type="ChEBI" id="CHEBI:60204"/>
        <dbReference type="EC" id="5.3.1.28"/>
    </reaction>
</comment>
<evidence type="ECO:0000313" key="11">
    <source>
        <dbReference type="EMBL" id="BBB91605.1"/>
    </source>
</evidence>
<dbReference type="GO" id="GO:0008968">
    <property type="term" value="F:D-sedoheptulose 7-phosphate isomerase activity"/>
    <property type="evidence" value="ECO:0007669"/>
    <property type="project" value="UniProtKB-UniRule"/>
</dbReference>